<dbReference type="STRING" id="4432.A0A1U8QAS0"/>
<feature type="signal peptide" evidence="1">
    <location>
        <begin position="1"/>
        <end position="21"/>
    </location>
</feature>
<organism evidence="3 4">
    <name type="scientific">Nelumbo nucifera</name>
    <name type="common">Sacred lotus</name>
    <dbReference type="NCBI Taxonomy" id="4432"/>
    <lineage>
        <taxon>Eukaryota</taxon>
        <taxon>Viridiplantae</taxon>
        <taxon>Streptophyta</taxon>
        <taxon>Embryophyta</taxon>
        <taxon>Tracheophyta</taxon>
        <taxon>Spermatophyta</taxon>
        <taxon>Magnoliopsida</taxon>
        <taxon>Proteales</taxon>
        <taxon>Nelumbonaceae</taxon>
        <taxon>Nelumbo</taxon>
    </lineage>
</organism>
<dbReference type="OMA" id="DTEWAGC"/>
<dbReference type="InterPro" id="IPR043502">
    <property type="entry name" value="DNA/RNA_pol_sf"/>
</dbReference>
<dbReference type="AlphaFoldDB" id="A0A1U8QAS0"/>
<evidence type="ECO:0000313" key="3">
    <source>
        <dbReference type="Proteomes" id="UP000189703"/>
    </source>
</evidence>
<keyword evidence="1" id="KW-0732">Signal</keyword>
<evidence type="ECO:0000313" key="4">
    <source>
        <dbReference type="RefSeq" id="XP_019055175.1"/>
    </source>
</evidence>
<dbReference type="GeneID" id="109115497"/>
<keyword evidence="3" id="KW-1185">Reference proteome</keyword>
<dbReference type="PANTHER" id="PTHR11439:SF455">
    <property type="entry name" value="RLK (RECEPTOR-LIKE PROTEIN KINASE) 8, PUTATIVE-RELATED"/>
    <property type="match status" value="1"/>
</dbReference>
<feature type="domain" description="Reverse transcriptase Ty1/copia-type" evidence="2">
    <location>
        <begin position="20"/>
        <end position="104"/>
    </location>
</feature>
<gene>
    <name evidence="4" type="primary">LOC109115497</name>
</gene>
<dbReference type="RefSeq" id="XP_019055175.1">
    <property type="nucleotide sequence ID" value="XM_019199630.1"/>
</dbReference>
<dbReference type="CDD" id="cd09272">
    <property type="entry name" value="RNase_HI_RT_Ty1"/>
    <property type="match status" value="1"/>
</dbReference>
<name>A0A1U8QAS0_NELNU</name>
<dbReference type="KEGG" id="nnu:109115497"/>
<dbReference type="InterPro" id="IPR013103">
    <property type="entry name" value="RVT_2"/>
</dbReference>
<reference evidence="4" key="1">
    <citation type="submission" date="2025-08" db="UniProtKB">
        <authorList>
            <consortium name="RefSeq"/>
        </authorList>
    </citation>
    <scope>IDENTIFICATION</scope>
</reference>
<dbReference type="PANTHER" id="PTHR11439">
    <property type="entry name" value="GAG-POL-RELATED RETROTRANSPOSON"/>
    <property type="match status" value="1"/>
</dbReference>
<dbReference type="Proteomes" id="UP000189703">
    <property type="component" value="Unplaced"/>
</dbReference>
<dbReference type="InParanoid" id="A0A1U8QAS0"/>
<accession>A0A1U8QAS0</accession>
<protein>
    <submittedName>
        <fullName evidence="4">Uncharacterized protein LOC109115497</fullName>
    </submittedName>
</protein>
<dbReference type="Pfam" id="PF07727">
    <property type="entry name" value="RVT_2"/>
    <property type="match status" value="1"/>
</dbReference>
<evidence type="ECO:0000259" key="2">
    <source>
        <dbReference type="Pfam" id="PF07727"/>
    </source>
</evidence>
<dbReference type="OrthoDB" id="414945at2759"/>
<proteinExistence type="predicted"/>
<feature type="chain" id="PRO_5010537731" evidence="1">
    <location>
        <begin position="22"/>
        <end position="268"/>
    </location>
</feature>
<dbReference type="SUPFAM" id="SSF56672">
    <property type="entry name" value="DNA/RNA polymerases"/>
    <property type="match status" value="1"/>
</dbReference>
<sequence length="268" mass="29515">MLKLGFQGLLVTLLYSSTTDTIICVLVYVDDIIVTGNKLSAVQSLISDLSQCFALKDLGDLQFFLGIQVSHSSGCLFLSQRQYLIDLLQKAELADAKAMKTPLVASSSLSRTDGDLLPDPTMYRSLVGSLQYLTLTRTDIAFAVNKTCQFLSSPTTAYWAAMKWILRYLKGTLTHGLQIRFSPSCQLQALSDTEWAGCPLQYRSAKKQHTIARSSTEAKLRAIVLAVTEVIWVQQLHIELKIVSPSAPIVWCDNAGSLYLAANPVFKA</sequence>
<evidence type="ECO:0000256" key="1">
    <source>
        <dbReference type="SAM" id="SignalP"/>
    </source>
</evidence>